<proteinExistence type="predicted"/>
<dbReference type="SUPFAM" id="SSF50978">
    <property type="entry name" value="WD40 repeat-like"/>
    <property type="match status" value="1"/>
</dbReference>
<dbReference type="InterPro" id="IPR015943">
    <property type="entry name" value="WD40/YVTN_repeat-like_dom_sf"/>
</dbReference>
<dbReference type="AlphaFoldDB" id="A0AAW1SET4"/>
<comment type="caution">
    <text evidence="5">The sequence shown here is derived from an EMBL/GenBank/DDBJ whole genome shotgun (WGS) entry which is preliminary data.</text>
</comment>
<dbReference type="Proteomes" id="UP001445335">
    <property type="component" value="Unassembled WGS sequence"/>
</dbReference>
<dbReference type="PROSITE" id="PS50082">
    <property type="entry name" value="WD_REPEATS_2"/>
    <property type="match status" value="2"/>
</dbReference>
<dbReference type="InterPro" id="IPR019775">
    <property type="entry name" value="WD40_repeat_CS"/>
</dbReference>
<dbReference type="InterPro" id="IPR001680">
    <property type="entry name" value="WD40_rpt"/>
</dbReference>
<dbReference type="InterPro" id="IPR050459">
    <property type="entry name" value="WD_repeat_RBAP46/RBAP48/MSI1"/>
</dbReference>
<sequence length="490" mass="51316">MRSLLGAAVAPANVPRAPPPPLRRRAPRPEQRAPCADAPRRSTRSRRQPHDGCAVAAFAQTRGAQSGYELCMDRLSRGADEAAAQPQPQAYEDSSVKRYVCERWAGGAAGPSAPWADVLQPRSNSRTSGDDFCSGSLAGFRRVPVRFADALLARMYSLDAAAGLLAAGGKDGRVAVWGLRSPQLALDGDGEAAVEPLISARLHRGWVSDVQLVPRGGGVPLLLTAGNDGALAVWDLAQTEDGQGWGRAETMPRRLALADNLHEGGIFSMHVREQRVLTASKDGGVALCELGGDGGVRLLRRWGDHHAGVAKCARWRGDAADMFGSCGNDRCIRVTDLREAPGASAGLRLPDAHGAAVNCLRWHPADAHTLLSAASEPAAHLWDLRAAAMPLHALVGHISGRASVQIYQPQFVGGGGWVATGGQGSRALWLYDCASGRAVSHSDLGFDPAATLAGAGRGGPLVAAAPRSVYVLTPEFQTVETEKGLGAGGL</sequence>
<feature type="repeat" description="WD" evidence="3">
    <location>
        <begin position="200"/>
        <end position="236"/>
    </location>
</feature>
<dbReference type="EMBL" id="JALJOU010000004">
    <property type="protein sequence ID" value="KAK9844091.1"/>
    <property type="molecule type" value="Genomic_DNA"/>
</dbReference>
<dbReference type="SMART" id="SM00320">
    <property type="entry name" value="WD40"/>
    <property type="match status" value="5"/>
</dbReference>
<keyword evidence="2" id="KW-0677">Repeat</keyword>
<feature type="repeat" description="WD" evidence="3">
    <location>
        <begin position="350"/>
        <end position="385"/>
    </location>
</feature>
<protein>
    <submittedName>
        <fullName evidence="5">Uncharacterized protein</fullName>
    </submittedName>
</protein>
<name>A0AAW1SET4_9CHLO</name>
<keyword evidence="6" id="KW-1185">Reference proteome</keyword>
<evidence type="ECO:0000256" key="1">
    <source>
        <dbReference type="ARBA" id="ARBA00022574"/>
    </source>
</evidence>
<evidence type="ECO:0000313" key="5">
    <source>
        <dbReference type="EMBL" id="KAK9844091.1"/>
    </source>
</evidence>
<gene>
    <name evidence="5" type="ORF">WJX81_004339</name>
</gene>
<evidence type="ECO:0000256" key="4">
    <source>
        <dbReference type="SAM" id="MobiDB-lite"/>
    </source>
</evidence>
<dbReference type="InterPro" id="IPR036322">
    <property type="entry name" value="WD40_repeat_dom_sf"/>
</dbReference>
<evidence type="ECO:0000256" key="3">
    <source>
        <dbReference type="PROSITE-ProRule" id="PRU00221"/>
    </source>
</evidence>
<dbReference type="PROSITE" id="PS00678">
    <property type="entry name" value="WD_REPEATS_1"/>
    <property type="match status" value="1"/>
</dbReference>
<keyword evidence="1 3" id="KW-0853">WD repeat</keyword>
<dbReference type="Gene3D" id="2.130.10.10">
    <property type="entry name" value="YVTN repeat-like/Quinoprotein amine dehydrogenase"/>
    <property type="match status" value="2"/>
</dbReference>
<dbReference type="PANTHER" id="PTHR22850">
    <property type="entry name" value="WD40 REPEAT FAMILY"/>
    <property type="match status" value="1"/>
</dbReference>
<feature type="region of interest" description="Disordered" evidence="4">
    <location>
        <begin position="108"/>
        <end position="129"/>
    </location>
</feature>
<feature type="region of interest" description="Disordered" evidence="4">
    <location>
        <begin position="1"/>
        <end position="51"/>
    </location>
</feature>
<accession>A0AAW1SET4</accession>
<evidence type="ECO:0000256" key="2">
    <source>
        <dbReference type="ARBA" id="ARBA00022737"/>
    </source>
</evidence>
<evidence type="ECO:0000313" key="6">
    <source>
        <dbReference type="Proteomes" id="UP001445335"/>
    </source>
</evidence>
<organism evidence="5 6">
    <name type="scientific">Elliptochloris bilobata</name>
    <dbReference type="NCBI Taxonomy" id="381761"/>
    <lineage>
        <taxon>Eukaryota</taxon>
        <taxon>Viridiplantae</taxon>
        <taxon>Chlorophyta</taxon>
        <taxon>core chlorophytes</taxon>
        <taxon>Trebouxiophyceae</taxon>
        <taxon>Trebouxiophyceae incertae sedis</taxon>
        <taxon>Elliptochloris clade</taxon>
        <taxon>Elliptochloris</taxon>
    </lineage>
</organism>
<reference evidence="5 6" key="1">
    <citation type="journal article" date="2024" name="Nat. Commun.">
        <title>Phylogenomics reveals the evolutionary origins of lichenization in chlorophyte algae.</title>
        <authorList>
            <person name="Puginier C."/>
            <person name="Libourel C."/>
            <person name="Otte J."/>
            <person name="Skaloud P."/>
            <person name="Haon M."/>
            <person name="Grisel S."/>
            <person name="Petersen M."/>
            <person name="Berrin J.G."/>
            <person name="Delaux P.M."/>
            <person name="Dal Grande F."/>
            <person name="Keller J."/>
        </authorList>
    </citation>
    <scope>NUCLEOTIDE SEQUENCE [LARGE SCALE GENOMIC DNA]</scope>
    <source>
        <strain evidence="5 6">SAG 245.80</strain>
    </source>
</reference>